<gene>
    <name evidence="1" type="ORF">L6452_15624</name>
</gene>
<organism evidence="1 2">
    <name type="scientific">Arctium lappa</name>
    <name type="common">Greater burdock</name>
    <name type="synonym">Lappa major</name>
    <dbReference type="NCBI Taxonomy" id="4217"/>
    <lineage>
        <taxon>Eukaryota</taxon>
        <taxon>Viridiplantae</taxon>
        <taxon>Streptophyta</taxon>
        <taxon>Embryophyta</taxon>
        <taxon>Tracheophyta</taxon>
        <taxon>Spermatophyta</taxon>
        <taxon>Magnoliopsida</taxon>
        <taxon>eudicotyledons</taxon>
        <taxon>Gunneridae</taxon>
        <taxon>Pentapetalae</taxon>
        <taxon>asterids</taxon>
        <taxon>campanulids</taxon>
        <taxon>Asterales</taxon>
        <taxon>Asteraceae</taxon>
        <taxon>Carduoideae</taxon>
        <taxon>Cardueae</taxon>
        <taxon>Arctiinae</taxon>
        <taxon>Arctium</taxon>
    </lineage>
</organism>
<evidence type="ECO:0000313" key="2">
    <source>
        <dbReference type="Proteomes" id="UP001055879"/>
    </source>
</evidence>
<dbReference type="EMBL" id="CM042050">
    <property type="protein sequence ID" value="KAI3736091.1"/>
    <property type="molecule type" value="Genomic_DNA"/>
</dbReference>
<proteinExistence type="predicted"/>
<reference evidence="1 2" key="2">
    <citation type="journal article" date="2022" name="Mol. Ecol. Resour.">
        <title>The genomes of chicory, endive, great burdock and yacon provide insights into Asteraceae paleo-polyploidization history and plant inulin production.</title>
        <authorList>
            <person name="Fan W."/>
            <person name="Wang S."/>
            <person name="Wang H."/>
            <person name="Wang A."/>
            <person name="Jiang F."/>
            <person name="Liu H."/>
            <person name="Zhao H."/>
            <person name="Xu D."/>
            <person name="Zhang Y."/>
        </authorList>
    </citation>
    <scope>NUCLEOTIDE SEQUENCE [LARGE SCALE GENOMIC DNA]</scope>
    <source>
        <strain evidence="2">cv. Niubang</strain>
    </source>
</reference>
<dbReference type="Proteomes" id="UP001055879">
    <property type="component" value="Linkage Group LG04"/>
</dbReference>
<evidence type="ECO:0000313" key="1">
    <source>
        <dbReference type="EMBL" id="KAI3736091.1"/>
    </source>
</evidence>
<name>A0ACB9CPD3_ARCLA</name>
<protein>
    <submittedName>
        <fullName evidence="1">Uncharacterized protein</fullName>
    </submittedName>
</protein>
<accession>A0ACB9CPD3</accession>
<sequence>MDISGRAVLDIEDIGLVVRGKMTNSVGMEAMMVELRVEIQKLWHSRRVDMVKIGQDLEEEDGLEALSEDVFQSFWIWRLF</sequence>
<reference evidence="2" key="1">
    <citation type="journal article" date="2022" name="Mol. Ecol. Resour.">
        <title>The genomes of chicory, endive, great burdock and yacon provide insights into Asteraceae palaeo-polyploidization history and plant inulin production.</title>
        <authorList>
            <person name="Fan W."/>
            <person name="Wang S."/>
            <person name="Wang H."/>
            <person name="Wang A."/>
            <person name="Jiang F."/>
            <person name="Liu H."/>
            <person name="Zhao H."/>
            <person name="Xu D."/>
            <person name="Zhang Y."/>
        </authorList>
    </citation>
    <scope>NUCLEOTIDE SEQUENCE [LARGE SCALE GENOMIC DNA]</scope>
    <source>
        <strain evidence="2">cv. Niubang</strain>
    </source>
</reference>
<keyword evidence="2" id="KW-1185">Reference proteome</keyword>
<comment type="caution">
    <text evidence="1">The sequence shown here is derived from an EMBL/GenBank/DDBJ whole genome shotgun (WGS) entry which is preliminary data.</text>
</comment>